<dbReference type="EMBL" id="BART01025527">
    <property type="protein sequence ID" value="GAH01956.1"/>
    <property type="molecule type" value="Genomic_DNA"/>
</dbReference>
<dbReference type="AlphaFoldDB" id="X1C1K9"/>
<dbReference type="Gene3D" id="1.20.120.450">
    <property type="entry name" value="dinb family like domain"/>
    <property type="match status" value="1"/>
</dbReference>
<sequence>MNKQVLIEKLNMTYSWIERMISQISEDEMTQSIVHGERTSKDILAHIAAWNWNGIEWIKSVGKGKKPLLPMEGHTLEERDSIFARLNKEIHKRDQKKPLKMVLEDHYQSWQTMMNLVETLKQEDLDRTIHLDWAANPFEGWTVVNWRIWHAETHGKHIEAWLDAKS</sequence>
<proteinExistence type="predicted"/>
<reference evidence="1" key="1">
    <citation type="journal article" date="2014" name="Front. Microbiol.">
        <title>High frequency of phylogenetically diverse reductive dehalogenase-homologous genes in deep subseafloor sedimentary metagenomes.</title>
        <authorList>
            <person name="Kawai M."/>
            <person name="Futagami T."/>
            <person name="Toyoda A."/>
            <person name="Takaki Y."/>
            <person name="Nishi S."/>
            <person name="Hori S."/>
            <person name="Arai W."/>
            <person name="Tsubouchi T."/>
            <person name="Morono Y."/>
            <person name="Uchiyama I."/>
            <person name="Ito T."/>
            <person name="Fujiyama A."/>
            <person name="Inagaki F."/>
            <person name="Takami H."/>
        </authorList>
    </citation>
    <scope>NUCLEOTIDE SEQUENCE</scope>
    <source>
        <strain evidence="1">Expedition CK06-06</strain>
    </source>
</reference>
<dbReference type="SUPFAM" id="SSF109854">
    <property type="entry name" value="DinB/YfiT-like putative metalloenzymes"/>
    <property type="match status" value="1"/>
</dbReference>
<dbReference type="InterPro" id="IPR012550">
    <property type="entry name" value="DUF1706"/>
</dbReference>
<comment type="caution">
    <text evidence="1">The sequence shown here is derived from an EMBL/GenBank/DDBJ whole genome shotgun (WGS) entry which is preliminary data.</text>
</comment>
<gene>
    <name evidence="1" type="ORF">S01H4_45791</name>
</gene>
<name>X1C1K9_9ZZZZ</name>
<evidence type="ECO:0000313" key="1">
    <source>
        <dbReference type="EMBL" id="GAH01956.1"/>
    </source>
</evidence>
<organism evidence="1">
    <name type="scientific">marine sediment metagenome</name>
    <dbReference type="NCBI Taxonomy" id="412755"/>
    <lineage>
        <taxon>unclassified sequences</taxon>
        <taxon>metagenomes</taxon>
        <taxon>ecological metagenomes</taxon>
    </lineage>
</organism>
<protein>
    <recommendedName>
        <fullName evidence="2">DinB-like domain-containing protein</fullName>
    </recommendedName>
</protein>
<accession>X1C1K9</accession>
<dbReference type="Pfam" id="PF08020">
    <property type="entry name" value="DUF1706"/>
    <property type="match status" value="1"/>
</dbReference>
<evidence type="ECO:0008006" key="2">
    <source>
        <dbReference type="Google" id="ProtNLM"/>
    </source>
</evidence>
<dbReference type="InterPro" id="IPR034660">
    <property type="entry name" value="DinB/YfiT-like"/>
</dbReference>